<evidence type="ECO:0000259" key="1">
    <source>
        <dbReference type="Pfam" id="PF07238"/>
    </source>
</evidence>
<dbReference type="InterPro" id="IPR009875">
    <property type="entry name" value="PilZ_domain"/>
</dbReference>
<organism evidence="2">
    <name type="scientific">Pseudomonas marincola</name>
    <dbReference type="NCBI Taxonomy" id="437900"/>
    <lineage>
        <taxon>Bacteria</taxon>
        <taxon>Pseudomonadati</taxon>
        <taxon>Pseudomonadota</taxon>
        <taxon>Gammaproteobacteria</taxon>
        <taxon>Pseudomonadales</taxon>
        <taxon>Pseudomonadaceae</taxon>
        <taxon>Pseudomonas</taxon>
    </lineage>
</organism>
<dbReference type="EMBL" id="LR215729">
    <property type="protein sequence ID" value="VEV98747.1"/>
    <property type="molecule type" value="Genomic_DNA"/>
</dbReference>
<feature type="domain" description="PilZ" evidence="1">
    <location>
        <begin position="10"/>
        <end position="94"/>
    </location>
</feature>
<dbReference type="RefSeq" id="WP_069899816.1">
    <property type="nucleotide sequence ID" value="NZ_JBALWF010000025.1"/>
</dbReference>
<proteinExistence type="predicted"/>
<dbReference type="Gene3D" id="2.40.10.220">
    <property type="entry name" value="predicted glycosyltransferase like domains"/>
    <property type="match status" value="1"/>
</dbReference>
<dbReference type="Pfam" id="PF07238">
    <property type="entry name" value="PilZ"/>
    <property type="match status" value="1"/>
</dbReference>
<accession>A0A653E7H1</accession>
<dbReference type="AlphaFoldDB" id="A0A653E7H1"/>
<protein>
    <submittedName>
        <fullName evidence="2">Pilus assembly protein</fullName>
    </submittedName>
</protein>
<reference evidence="2" key="1">
    <citation type="submission" date="2019-02" db="EMBL/GenBank/DDBJ databases">
        <authorList>
            <consortium name="Genoscope - CEA"/>
            <person name="William W."/>
        </authorList>
    </citation>
    <scope>NUCLEOTIDE SEQUENCE [LARGE SCALE GENOMIC DNA]</scope>
    <source>
        <strain evidence="2">YSy11</strain>
    </source>
</reference>
<evidence type="ECO:0000313" key="2">
    <source>
        <dbReference type="EMBL" id="VEV98747.1"/>
    </source>
</evidence>
<sequence length="99" mass="11031">MSQDERNFTEKRDFLRMRLNSNATLVFNDNEFPAVCRDLSSSGMQLETECALALGDRVLVHIASGLDSFEDLQAEAEVVRVNELPAGTRLVGVSVIRMI</sequence>
<dbReference type="SUPFAM" id="SSF141371">
    <property type="entry name" value="PilZ domain-like"/>
    <property type="match status" value="1"/>
</dbReference>
<name>A0A653E7H1_9PSED</name>
<gene>
    <name evidence="2" type="ORF">PMYSY11_3703</name>
</gene>
<dbReference type="GO" id="GO:0035438">
    <property type="term" value="F:cyclic-di-GMP binding"/>
    <property type="evidence" value="ECO:0007669"/>
    <property type="project" value="InterPro"/>
</dbReference>